<accession>A0A0V1KH04</accession>
<reference evidence="1 2" key="1">
    <citation type="submission" date="2015-05" db="EMBL/GenBank/DDBJ databases">
        <title>Evolution of Trichinella species and genotypes.</title>
        <authorList>
            <person name="Korhonen P.K."/>
            <person name="Edoardo P."/>
            <person name="Giuseppe L.R."/>
            <person name="Gasser R.B."/>
        </authorList>
    </citation>
    <scope>NUCLEOTIDE SEQUENCE [LARGE SCALE GENOMIC DNA]</scope>
    <source>
        <strain evidence="1">ISS10</strain>
    </source>
</reference>
<proteinExistence type="predicted"/>
<dbReference type="Proteomes" id="UP000054721">
    <property type="component" value="Unassembled WGS sequence"/>
</dbReference>
<evidence type="ECO:0000313" key="1">
    <source>
        <dbReference type="EMBL" id="KRZ46449.1"/>
    </source>
</evidence>
<comment type="caution">
    <text evidence="1">The sequence shown here is derived from an EMBL/GenBank/DDBJ whole genome shotgun (WGS) entry which is preliminary data.</text>
</comment>
<keyword evidence="2" id="KW-1185">Reference proteome</keyword>
<sequence length="31" mass="3754">MVDDHFDVFLDSIFENFIEYHSNCGFIEQIE</sequence>
<protein>
    <submittedName>
        <fullName evidence="1">Uncharacterized protein</fullName>
    </submittedName>
</protein>
<evidence type="ECO:0000313" key="2">
    <source>
        <dbReference type="Proteomes" id="UP000054721"/>
    </source>
</evidence>
<dbReference type="EMBL" id="JYDW01003352">
    <property type="protein sequence ID" value="KRZ46449.1"/>
    <property type="molecule type" value="Genomic_DNA"/>
</dbReference>
<dbReference type="AlphaFoldDB" id="A0A0V1KH04"/>
<organism evidence="1 2">
    <name type="scientific">Trichinella nativa</name>
    <dbReference type="NCBI Taxonomy" id="6335"/>
    <lineage>
        <taxon>Eukaryota</taxon>
        <taxon>Metazoa</taxon>
        <taxon>Ecdysozoa</taxon>
        <taxon>Nematoda</taxon>
        <taxon>Enoplea</taxon>
        <taxon>Dorylaimia</taxon>
        <taxon>Trichinellida</taxon>
        <taxon>Trichinellidae</taxon>
        <taxon>Trichinella</taxon>
    </lineage>
</organism>
<gene>
    <name evidence="1" type="ORF">T02_703</name>
</gene>
<name>A0A0V1KH04_9BILA</name>